<dbReference type="SUPFAM" id="SSF53098">
    <property type="entry name" value="Ribonuclease H-like"/>
    <property type="match status" value="1"/>
</dbReference>
<dbReference type="InterPro" id="IPR012337">
    <property type="entry name" value="RNaseH-like_sf"/>
</dbReference>
<keyword evidence="3" id="KW-1188">Viral release from host cell</keyword>
<dbReference type="PROSITE" id="PS50158">
    <property type="entry name" value="ZF_CCHC"/>
    <property type="match status" value="1"/>
</dbReference>
<feature type="compositionally biased region" description="Acidic residues" evidence="24">
    <location>
        <begin position="773"/>
        <end position="791"/>
    </location>
</feature>
<evidence type="ECO:0000313" key="28">
    <source>
        <dbReference type="Proteomes" id="UP000703269"/>
    </source>
</evidence>
<keyword evidence="28" id="KW-1185">Reference proteome</keyword>
<dbReference type="GO" id="GO:0006310">
    <property type="term" value="P:DNA recombination"/>
    <property type="evidence" value="ECO:0007669"/>
    <property type="project" value="UniProtKB-KW"/>
</dbReference>
<evidence type="ECO:0000256" key="16">
    <source>
        <dbReference type="ARBA" id="ARBA00022918"/>
    </source>
</evidence>
<keyword evidence="20" id="KW-0511">Multifunctional enzyme</keyword>
<evidence type="ECO:0000256" key="21">
    <source>
        <dbReference type="ARBA" id="ARBA00048173"/>
    </source>
</evidence>
<dbReference type="Proteomes" id="UP000703269">
    <property type="component" value="Unassembled WGS sequence"/>
</dbReference>
<organism evidence="27 28">
    <name type="scientific">Phanerochaete sordida</name>
    <dbReference type="NCBI Taxonomy" id="48140"/>
    <lineage>
        <taxon>Eukaryota</taxon>
        <taxon>Fungi</taxon>
        <taxon>Dikarya</taxon>
        <taxon>Basidiomycota</taxon>
        <taxon>Agaricomycotina</taxon>
        <taxon>Agaricomycetes</taxon>
        <taxon>Polyporales</taxon>
        <taxon>Phanerochaetaceae</taxon>
        <taxon>Phanerochaete</taxon>
    </lineage>
</organism>
<dbReference type="GO" id="GO:0008270">
    <property type="term" value="F:zinc ion binding"/>
    <property type="evidence" value="ECO:0007669"/>
    <property type="project" value="UniProtKB-KW"/>
</dbReference>
<evidence type="ECO:0000256" key="24">
    <source>
        <dbReference type="SAM" id="MobiDB-lite"/>
    </source>
</evidence>
<sequence>MPSPADSIHKAFQQNVPSLKSDGSNYRTWLARVKNAALGCACQTLLTATVVAAEQEAEANALLAAIAGKLPDTLFMNVASSATVPNDIMEAMKTRFGQSTAVTEADAQRQLFSLRCENDKKMQEHLDRLLAIAEDLADKGVVVSDKTFTDAVIASTPVSYMPIVQAYESTIHVHNIMHPTRPRSLKSTELLPLLRKEAQSRAALLRSKPKGEVAAAATSSGQSRGRGKGRRGGRGRGGGARTQQNRSSEDEVCFKCNGRGHRQNVCPSKTWAKKGQDGANSAQSSSSNAKDDKNTSSNSAKALPTPSAKIVEIPEGWATDETIDAALTAPYDRAVEIYDSGATTHMTPYRHMLTNYREIPERTVRAAGKTSFTACGMGDMKVLAPNGDTWTRITLLNVLYAPSMSATLVSLGRFDDAGLHMHIGDGYLQVVRQNATICAIPKVQGLYRVYHDDDALTAASPKLSLFELHQHLGHASYAYLKRMIRDGSLPGLSVDPNRLQEEECTVCLRAKATRKPVAEARTSPRAEHFGDLMHMDVWGPAPVRTVNHSRYTLVMLDDATRWLEEPLLRTKDESFAKYVAYEARLYTQHGVTIKAIHSDRGGEFTSQDFRDHLARQGTVQKLTVHDTPEHNGAAERTHGTIFNIVRSLLISSGLPRNLWGEALQHAVWLYNRTPHAGIDFKTPHELRFGRPADLSDLRPFGAICFVKVKDASKLDARAVECRWLGFDATSNGSRIYWPSQRKISIERNISFSSQAIPLLEGENYDLDELQDDAEDKEPDRDDPEPVFEPPDDAPHVPDEAPPLRRSPRFRGPYGELTITGDEVHEALHTLEVNLDAAHSEAHGYDPRTHHEALRSPFADAWYKAMEYEIRQLESRDAWRYEYPPPGANVTGSKWVYRTKRDAQNEISGHRARFVGQGFSQVEGLDFFADDTFAPVAKMDAHRANAAYAALRNYLAKQADIESAFLYARLRDSEKIYLEPPPGIELKGIKPGQKLRLQVALYGLKQSGRRWALVLRDILTDIGLTRSEHDHAVFYRHLPDQHVALVSSHVDDLTFMAPTEEIIDHMYALMRKRVKATPLADLHWLLGMEITRDLEKRTISFSQRAYIEQIISRYGFEDIKPLAAPMDPHLQLSKEDCPTTADDIAAMRHKPYRQALGALMYASIATRPDISYAVSQLARYSENPGMKHWLALRRVFAYLKGTRDLALTLGGDPAEPLVGYSDADGMSTEGRHAISGYAFLIGGAVSWSSKRQEIVAQSTSEAEYVALSHAAKEALWLRNYLHEVWRMPLDPTTVYSDNQSAIALAKDDRFHSRTKHIDIRYHFIRYHIEHGDIVVTYCPTEDMVADALTKALPSMKAKHFASALGLAKA</sequence>
<comment type="caution">
    <text evidence="27">The sequence shown here is derived from an EMBL/GenBank/DDBJ whole genome shotgun (WGS) entry which is preliminary data.</text>
</comment>
<dbReference type="InterPro" id="IPR039537">
    <property type="entry name" value="Retrotran_Ty1/copia-like"/>
</dbReference>
<dbReference type="Gene3D" id="3.30.420.10">
    <property type="entry name" value="Ribonuclease H-like superfamily/Ribonuclease H"/>
    <property type="match status" value="1"/>
</dbReference>
<evidence type="ECO:0000256" key="12">
    <source>
        <dbReference type="ARBA" id="ARBA00022840"/>
    </source>
</evidence>
<dbReference type="EMBL" id="BPQB01000259">
    <property type="protein sequence ID" value="GJF00951.1"/>
    <property type="molecule type" value="Genomic_DNA"/>
</dbReference>
<comment type="catalytic activity">
    <reaction evidence="21">
        <text>DNA(n) + a 2'-deoxyribonucleoside 5'-triphosphate = DNA(n+1) + diphosphate</text>
        <dbReference type="Rhea" id="RHEA:22508"/>
        <dbReference type="Rhea" id="RHEA-COMP:17339"/>
        <dbReference type="Rhea" id="RHEA-COMP:17340"/>
        <dbReference type="ChEBI" id="CHEBI:33019"/>
        <dbReference type="ChEBI" id="CHEBI:61560"/>
        <dbReference type="ChEBI" id="CHEBI:173112"/>
        <dbReference type="EC" id="2.7.7.49"/>
    </reaction>
</comment>
<keyword evidence="17" id="KW-0239">DNA-directed DNA polymerase</keyword>
<keyword evidence="9" id="KW-0064">Aspartyl protease</keyword>
<evidence type="ECO:0000256" key="11">
    <source>
        <dbReference type="ARBA" id="ARBA00022801"/>
    </source>
</evidence>
<feature type="compositionally biased region" description="Basic and acidic residues" evidence="24">
    <location>
        <begin position="792"/>
        <end position="802"/>
    </location>
</feature>
<dbReference type="Pfam" id="PF14223">
    <property type="entry name" value="Retrotran_gag_2"/>
    <property type="match status" value="1"/>
</dbReference>
<evidence type="ECO:0000256" key="18">
    <source>
        <dbReference type="ARBA" id="ARBA00023113"/>
    </source>
</evidence>
<feature type="region of interest" description="Disordered" evidence="24">
    <location>
        <begin position="204"/>
        <end position="251"/>
    </location>
</feature>
<comment type="function">
    <text evidence="1">The aspartyl protease (PR) mediates the proteolytic cleavages of the Gag and Gag-Pol polyproteins after assembly of the VLP.</text>
</comment>
<dbReference type="InterPro" id="IPR054722">
    <property type="entry name" value="PolX-like_BBD"/>
</dbReference>
<feature type="compositionally biased region" description="Basic residues" evidence="24">
    <location>
        <begin position="225"/>
        <end position="234"/>
    </location>
</feature>
<keyword evidence="12" id="KW-0067">ATP-binding</keyword>
<dbReference type="InterPro" id="IPR057670">
    <property type="entry name" value="SH3_retrovirus"/>
</dbReference>
<keyword evidence="4" id="KW-0645">Protease</keyword>
<feature type="domain" description="Integrase catalytic" evidence="26">
    <location>
        <begin position="520"/>
        <end position="691"/>
    </location>
</feature>
<dbReference type="Pfam" id="PF25597">
    <property type="entry name" value="SH3_retrovirus"/>
    <property type="match status" value="1"/>
</dbReference>
<dbReference type="SMART" id="SM00343">
    <property type="entry name" value="ZnF_C2HC"/>
    <property type="match status" value="1"/>
</dbReference>
<keyword evidence="19" id="KW-0233">DNA recombination</keyword>
<dbReference type="InterPro" id="IPR036397">
    <property type="entry name" value="RNaseH_sf"/>
</dbReference>
<dbReference type="GO" id="GO:0003964">
    <property type="term" value="F:RNA-directed DNA polymerase activity"/>
    <property type="evidence" value="ECO:0007669"/>
    <property type="project" value="UniProtKB-KW"/>
</dbReference>
<evidence type="ECO:0000256" key="1">
    <source>
        <dbReference type="ARBA" id="ARBA00002180"/>
    </source>
</evidence>
<evidence type="ECO:0000256" key="3">
    <source>
        <dbReference type="ARBA" id="ARBA00022612"/>
    </source>
</evidence>
<dbReference type="Pfam" id="PF07727">
    <property type="entry name" value="RVT_2"/>
    <property type="match status" value="1"/>
</dbReference>
<dbReference type="GO" id="GO:0004190">
    <property type="term" value="F:aspartic-type endopeptidase activity"/>
    <property type="evidence" value="ECO:0007669"/>
    <property type="project" value="UniProtKB-KW"/>
</dbReference>
<keyword evidence="23" id="KW-0862">Zinc</keyword>
<keyword evidence="10" id="KW-0255">Endonuclease</keyword>
<evidence type="ECO:0000256" key="10">
    <source>
        <dbReference type="ARBA" id="ARBA00022759"/>
    </source>
</evidence>
<dbReference type="PROSITE" id="PS50994">
    <property type="entry name" value="INTEGRASE"/>
    <property type="match status" value="1"/>
</dbReference>
<dbReference type="PANTHER" id="PTHR42648:SF11">
    <property type="entry name" value="TRANSPOSON TY4-P GAG-POL POLYPROTEIN"/>
    <property type="match status" value="1"/>
</dbReference>
<evidence type="ECO:0000256" key="4">
    <source>
        <dbReference type="ARBA" id="ARBA00022670"/>
    </source>
</evidence>
<keyword evidence="23" id="KW-0863">Zinc-finger</keyword>
<dbReference type="OrthoDB" id="2794615at2759"/>
<evidence type="ECO:0000256" key="20">
    <source>
        <dbReference type="ARBA" id="ARBA00023268"/>
    </source>
</evidence>
<evidence type="ECO:0000256" key="15">
    <source>
        <dbReference type="ARBA" id="ARBA00022908"/>
    </source>
</evidence>
<dbReference type="GO" id="GO:0004519">
    <property type="term" value="F:endonuclease activity"/>
    <property type="evidence" value="ECO:0007669"/>
    <property type="project" value="UniProtKB-KW"/>
</dbReference>
<dbReference type="InterPro" id="IPR013103">
    <property type="entry name" value="RVT_2"/>
</dbReference>
<dbReference type="Pfam" id="PF22936">
    <property type="entry name" value="Pol_BBD"/>
    <property type="match status" value="1"/>
</dbReference>
<keyword evidence="2" id="KW-0815">Transposition</keyword>
<keyword evidence="17" id="KW-0808">Transferase</keyword>
<keyword evidence="8" id="KW-0547">Nucleotide-binding</keyword>
<keyword evidence="14" id="KW-0694">RNA-binding</keyword>
<gene>
    <name evidence="27" type="ORF">PsYK624_172550</name>
</gene>
<keyword evidence="15" id="KW-0229">DNA integration</keyword>
<dbReference type="GO" id="GO:0015074">
    <property type="term" value="P:DNA integration"/>
    <property type="evidence" value="ECO:0007669"/>
    <property type="project" value="UniProtKB-KW"/>
</dbReference>
<dbReference type="InterPro" id="IPR001878">
    <property type="entry name" value="Znf_CCHC"/>
</dbReference>
<evidence type="ECO:0000313" key="27">
    <source>
        <dbReference type="EMBL" id="GJF00951.1"/>
    </source>
</evidence>
<keyword evidence="7" id="KW-0479">Metal-binding</keyword>
<dbReference type="PANTHER" id="PTHR42648">
    <property type="entry name" value="TRANSPOSASE, PUTATIVE-RELATED"/>
    <property type="match status" value="1"/>
</dbReference>
<keyword evidence="16" id="KW-0695">RNA-directed DNA polymerase</keyword>
<evidence type="ECO:0000256" key="7">
    <source>
        <dbReference type="ARBA" id="ARBA00022723"/>
    </source>
</evidence>
<keyword evidence="5" id="KW-0548">Nucleotidyltransferase</keyword>
<dbReference type="GO" id="GO:0005634">
    <property type="term" value="C:nucleus"/>
    <property type="evidence" value="ECO:0007669"/>
    <property type="project" value="UniProtKB-ARBA"/>
</dbReference>
<dbReference type="CDD" id="cd09272">
    <property type="entry name" value="RNase_HI_RT_Ty1"/>
    <property type="match status" value="1"/>
</dbReference>
<feature type="domain" description="CCHC-type" evidence="25">
    <location>
        <begin position="253"/>
        <end position="268"/>
    </location>
</feature>
<evidence type="ECO:0000256" key="14">
    <source>
        <dbReference type="ARBA" id="ARBA00022884"/>
    </source>
</evidence>
<evidence type="ECO:0000256" key="22">
    <source>
        <dbReference type="ARBA" id="ARBA00049244"/>
    </source>
</evidence>
<dbReference type="GO" id="GO:0003723">
    <property type="term" value="F:RNA binding"/>
    <property type="evidence" value="ECO:0007669"/>
    <property type="project" value="UniProtKB-KW"/>
</dbReference>
<evidence type="ECO:0000256" key="23">
    <source>
        <dbReference type="PROSITE-ProRule" id="PRU00047"/>
    </source>
</evidence>
<dbReference type="GO" id="GO:0032196">
    <property type="term" value="P:transposition"/>
    <property type="evidence" value="ECO:0007669"/>
    <property type="project" value="UniProtKB-KW"/>
</dbReference>
<dbReference type="InterPro" id="IPR043502">
    <property type="entry name" value="DNA/RNA_pol_sf"/>
</dbReference>
<keyword evidence="13" id="KW-0460">Magnesium</keyword>
<evidence type="ECO:0000256" key="5">
    <source>
        <dbReference type="ARBA" id="ARBA00022695"/>
    </source>
</evidence>
<dbReference type="GO" id="GO:0005524">
    <property type="term" value="F:ATP binding"/>
    <property type="evidence" value="ECO:0007669"/>
    <property type="project" value="UniProtKB-KW"/>
</dbReference>
<evidence type="ECO:0000256" key="17">
    <source>
        <dbReference type="ARBA" id="ARBA00022932"/>
    </source>
</evidence>
<name>A0A9P3GZ43_9APHY</name>
<evidence type="ECO:0000259" key="25">
    <source>
        <dbReference type="PROSITE" id="PS50158"/>
    </source>
</evidence>
<proteinExistence type="predicted"/>
<comment type="catalytic activity">
    <reaction evidence="22">
        <text>DNA(n) + a 2'-deoxyribonucleoside 5'-triphosphate = DNA(n+1) + diphosphate</text>
        <dbReference type="Rhea" id="RHEA:22508"/>
        <dbReference type="Rhea" id="RHEA-COMP:17339"/>
        <dbReference type="Rhea" id="RHEA-COMP:17340"/>
        <dbReference type="ChEBI" id="CHEBI:33019"/>
        <dbReference type="ChEBI" id="CHEBI:61560"/>
        <dbReference type="ChEBI" id="CHEBI:173112"/>
        <dbReference type="EC" id="2.7.7.7"/>
    </reaction>
</comment>
<keyword evidence="11" id="KW-0378">Hydrolase</keyword>
<keyword evidence="6" id="KW-0540">Nuclease</keyword>
<dbReference type="GO" id="GO:0003887">
    <property type="term" value="F:DNA-directed DNA polymerase activity"/>
    <property type="evidence" value="ECO:0007669"/>
    <property type="project" value="UniProtKB-KW"/>
</dbReference>
<feature type="compositionally biased region" description="Low complexity" evidence="24">
    <location>
        <begin position="277"/>
        <end position="288"/>
    </location>
</feature>
<dbReference type="GO" id="GO:0006508">
    <property type="term" value="P:proteolysis"/>
    <property type="evidence" value="ECO:0007669"/>
    <property type="project" value="UniProtKB-KW"/>
</dbReference>
<evidence type="ECO:0000259" key="26">
    <source>
        <dbReference type="PROSITE" id="PS50994"/>
    </source>
</evidence>
<evidence type="ECO:0000256" key="2">
    <source>
        <dbReference type="ARBA" id="ARBA00022578"/>
    </source>
</evidence>
<evidence type="ECO:0000256" key="19">
    <source>
        <dbReference type="ARBA" id="ARBA00023172"/>
    </source>
</evidence>
<evidence type="ECO:0000256" key="9">
    <source>
        <dbReference type="ARBA" id="ARBA00022750"/>
    </source>
</evidence>
<evidence type="ECO:0000256" key="8">
    <source>
        <dbReference type="ARBA" id="ARBA00022741"/>
    </source>
</evidence>
<feature type="region of interest" description="Disordered" evidence="24">
    <location>
        <begin position="264"/>
        <end position="307"/>
    </location>
</feature>
<reference evidence="27 28" key="1">
    <citation type="submission" date="2021-08" db="EMBL/GenBank/DDBJ databases">
        <title>Draft Genome Sequence of Phanerochaete sordida strain YK-624.</title>
        <authorList>
            <person name="Mori T."/>
            <person name="Dohra H."/>
            <person name="Suzuki T."/>
            <person name="Kawagishi H."/>
            <person name="Hirai H."/>
        </authorList>
    </citation>
    <scope>NUCLEOTIDE SEQUENCE [LARGE SCALE GENOMIC DNA]</scope>
    <source>
        <strain evidence="27 28">YK-624</strain>
    </source>
</reference>
<feature type="region of interest" description="Disordered" evidence="24">
    <location>
        <begin position="773"/>
        <end position="812"/>
    </location>
</feature>
<evidence type="ECO:0000256" key="13">
    <source>
        <dbReference type="ARBA" id="ARBA00022842"/>
    </source>
</evidence>
<dbReference type="InterPro" id="IPR001584">
    <property type="entry name" value="Integrase_cat-core"/>
</dbReference>
<protein>
    <submittedName>
        <fullName evidence="27">Polyprotein</fullName>
    </submittedName>
</protein>
<keyword evidence="18" id="KW-0917">Virion maturation</keyword>
<dbReference type="SUPFAM" id="SSF56672">
    <property type="entry name" value="DNA/RNA polymerases"/>
    <property type="match status" value="1"/>
</dbReference>
<accession>A0A9P3GZ43</accession>
<evidence type="ECO:0000256" key="6">
    <source>
        <dbReference type="ARBA" id="ARBA00022722"/>
    </source>
</evidence>